<dbReference type="Proteomes" id="UP001595693">
    <property type="component" value="Unassembled WGS sequence"/>
</dbReference>
<protein>
    <submittedName>
        <fullName evidence="1">Chromosome partitioning protein ParB</fullName>
    </submittedName>
</protein>
<comment type="caution">
    <text evidence="1">The sequence shown here is derived from an EMBL/GenBank/DDBJ whole genome shotgun (WGS) entry which is preliminary data.</text>
</comment>
<feature type="non-terminal residue" evidence="1">
    <location>
        <position position="1"/>
    </location>
</feature>
<accession>A0ABV8DB44</accession>
<reference evidence="2" key="1">
    <citation type="journal article" date="2019" name="Int. J. Syst. Evol. Microbiol.">
        <title>The Global Catalogue of Microorganisms (GCM) 10K type strain sequencing project: providing services to taxonomists for standard genome sequencing and annotation.</title>
        <authorList>
            <consortium name="The Broad Institute Genomics Platform"/>
            <consortium name="The Broad Institute Genome Sequencing Center for Infectious Disease"/>
            <person name="Wu L."/>
            <person name="Ma J."/>
        </authorList>
    </citation>
    <scope>NUCLEOTIDE SEQUENCE [LARGE SCALE GENOMIC DNA]</scope>
    <source>
        <strain evidence="2">CCUG 2113</strain>
    </source>
</reference>
<dbReference type="EMBL" id="JBHSAJ010000035">
    <property type="protein sequence ID" value="MFC3935522.1"/>
    <property type="molecule type" value="Genomic_DNA"/>
</dbReference>
<organism evidence="1 2">
    <name type="scientific">Acidovorax facilis</name>
    <dbReference type="NCBI Taxonomy" id="12917"/>
    <lineage>
        <taxon>Bacteria</taxon>
        <taxon>Pseudomonadati</taxon>
        <taxon>Pseudomonadota</taxon>
        <taxon>Betaproteobacteria</taxon>
        <taxon>Burkholderiales</taxon>
        <taxon>Comamonadaceae</taxon>
        <taxon>Acidovorax</taxon>
    </lineage>
</organism>
<evidence type="ECO:0000313" key="2">
    <source>
        <dbReference type="Proteomes" id="UP001595693"/>
    </source>
</evidence>
<proteinExistence type="predicted"/>
<gene>
    <name evidence="1" type="ORF">ACFOW3_12940</name>
</gene>
<sequence>LNGEFLTLLTKNEVDAVAIELGLKEKLGDGYVKARNGSKKEFVDAVLGIKDFEYRGLVPKMMRF</sequence>
<evidence type="ECO:0000313" key="1">
    <source>
        <dbReference type="EMBL" id="MFC3935522.1"/>
    </source>
</evidence>
<name>A0ABV8DB44_9BURK</name>
<keyword evidence="2" id="KW-1185">Reference proteome</keyword>